<dbReference type="NCBIfam" id="TIGR01021">
    <property type="entry name" value="rpsE_bact"/>
    <property type="match status" value="1"/>
</dbReference>
<feature type="region of interest" description="Disordered" evidence="9">
    <location>
        <begin position="215"/>
        <end position="234"/>
    </location>
</feature>
<gene>
    <name evidence="7 11" type="primary">rpsE</name>
    <name evidence="11" type="ORF">HS096_01415</name>
</gene>
<dbReference type="GO" id="GO:0015935">
    <property type="term" value="C:small ribosomal subunit"/>
    <property type="evidence" value="ECO:0007669"/>
    <property type="project" value="InterPro"/>
</dbReference>
<evidence type="ECO:0000256" key="4">
    <source>
        <dbReference type="ARBA" id="ARBA00022980"/>
    </source>
</evidence>
<feature type="compositionally biased region" description="Polar residues" evidence="9">
    <location>
        <begin position="225"/>
        <end position="234"/>
    </location>
</feature>
<comment type="function">
    <text evidence="7">With S4 and S12 plays an important role in translational accuracy.</text>
</comment>
<evidence type="ECO:0000313" key="12">
    <source>
        <dbReference type="Proteomes" id="UP000710385"/>
    </source>
</evidence>
<dbReference type="PANTHER" id="PTHR48277:SF1">
    <property type="entry name" value="MITOCHONDRIAL RIBOSOMAL PROTEIN S5"/>
    <property type="match status" value="1"/>
</dbReference>
<dbReference type="InterPro" id="IPR005324">
    <property type="entry name" value="Ribosomal_uS5_C"/>
</dbReference>
<dbReference type="Proteomes" id="UP000710385">
    <property type="component" value="Unassembled WGS sequence"/>
</dbReference>
<feature type="compositionally biased region" description="Basic residues" evidence="9">
    <location>
        <begin position="49"/>
        <end position="64"/>
    </location>
</feature>
<feature type="domain" description="S5 DRBM" evidence="10">
    <location>
        <begin position="75"/>
        <end position="138"/>
    </location>
</feature>
<comment type="caution">
    <text evidence="11">The sequence shown here is derived from an EMBL/GenBank/DDBJ whole genome shotgun (WGS) entry which is preliminary data.</text>
</comment>
<sequence>MADEQDTKHPEPAADAENKSAEPTASDSGEKPSDDNAARGSANPNARSFRLRSSGRRGGPRRRGDRAEIPEQSDYEEKTLEIRRVTRVTGGGKRMRFRALSVVGNRKGRVGFGMGKGVDVPGTTNKASTKARKSLITVPIVNETIPHEVRAKFGSADVLMKPAPKGTGVKAGGAVRQVLELAGVPNVSAKMLGSGNKVNNVKATFKALNALRTPVLAESQKKSEGSASHGQSAE</sequence>
<accession>A0A928Y5E8</accession>
<dbReference type="HAMAP" id="MF_01307_B">
    <property type="entry name" value="Ribosomal_uS5_B"/>
    <property type="match status" value="1"/>
</dbReference>
<organism evidence="11 12">
    <name type="scientific">candidate division WWE3 bacterium</name>
    <dbReference type="NCBI Taxonomy" id="2053526"/>
    <lineage>
        <taxon>Bacteria</taxon>
        <taxon>Katanobacteria</taxon>
    </lineage>
</organism>
<dbReference type="GO" id="GO:0019843">
    <property type="term" value="F:rRNA binding"/>
    <property type="evidence" value="ECO:0007669"/>
    <property type="project" value="UniProtKB-UniRule"/>
</dbReference>
<keyword evidence="2 7" id="KW-0699">rRNA-binding</keyword>
<proteinExistence type="inferred from homology"/>
<evidence type="ECO:0000256" key="1">
    <source>
        <dbReference type="ARBA" id="ARBA00008945"/>
    </source>
</evidence>
<dbReference type="Gene3D" id="3.30.160.20">
    <property type="match status" value="1"/>
</dbReference>
<comment type="domain">
    <text evidence="7">The N-terminal domain interacts with the head of the 30S subunit; the C-terminal domain interacts with the body and contacts protein S4. The interaction surface between S4 and S5 is involved in control of translational fidelity.</text>
</comment>
<dbReference type="AlphaFoldDB" id="A0A928Y5E8"/>
<keyword evidence="4 7" id="KW-0689">Ribosomal protein</keyword>
<feature type="region of interest" description="Disordered" evidence="9">
    <location>
        <begin position="1"/>
        <end position="74"/>
    </location>
</feature>
<evidence type="ECO:0000256" key="3">
    <source>
        <dbReference type="ARBA" id="ARBA00022884"/>
    </source>
</evidence>
<evidence type="ECO:0000256" key="5">
    <source>
        <dbReference type="ARBA" id="ARBA00023274"/>
    </source>
</evidence>
<reference evidence="11" key="1">
    <citation type="submission" date="2020-05" db="EMBL/GenBank/DDBJ databases">
        <title>High-Quality Genomes of Partial-Nitritation/Anammox System by Hierarchical Clustering Based Hybrid Assembly.</title>
        <authorList>
            <person name="Liu L."/>
            <person name="Wang Y."/>
            <person name="Che Y."/>
            <person name="Chen Y."/>
            <person name="Xia Y."/>
            <person name="Luo R."/>
            <person name="Cheng S.H."/>
            <person name="Zheng C."/>
            <person name="Zhang T."/>
        </authorList>
    </citation>
    <scope>NUCLEOTIDE SEQUENCE</scope>
    <source>
        <strain evidence="11">H1_PAT1</strain>
    </source>
</reference>
<protein>
    <recommendedName>
        <fullName evidence="6 7">Small ribosomal subunit protein uS5</fullName>
    </recommendedName>
</protein>
<dbReference type="GO" id="GO:0005737">
    <property type="term" value="C:cytoplasm"/>
    <property type="evidence" value="ECO:0007669"/>
    <property type="project" value="UniProtKB-ARBA"/>
</dbReference>
<dbReference type="Pfam" id="PF03719">
    <property type="entry name" value="Ribosomal_S5_C"/>
    <property type="match status" value="1"/>
</dbReference>
<keyword evidence="5 7" id="KW-0687">Ribonucleoprotein</keyword>
<dbReference type="EMBL" id="JABTTY010000001">
    <property type="protein sequence ID" value="MBE7525038.1"/>
    <property type="molecule type" value="Genomic_DNA"/>
</dbReference>
<evidence type="ECO:0000256" key="8">
    <source>
        <dbReference type="RuleBase" id="RU003823"/>
    </source>
</evidence>
<dbReference type="SUPFAM" id="SSF54768">
    <property type="entry name" value="dsRNA-binding domain-like"/>
    <property type="match status" value="1"/>
</dbReference>
<dbReference type="InterPro" id="IPR005712">
    <property type="entry name" value="Ribosomal_uS5_bac-type"/>
</dbReference>
<feature type="compositionally biased region" description="Basic and acidic residues" evidence="9">
    <location>
        <begin position="1"/>
        <end position="20"/>
    </location>
</feature>
<evidence type="ECO:0000256" key="2">
    <source>
        <dbReference type="ARBA" id="ARBA00022730"/>
    </source>
</evidence>
<comment type="subunit">
    <text evidence="7">Part of the 30S ribosomal subunit. Contacts proteins S4 and S8.</text>
</comment>
<evidence type="ECO:0000256" key="6">
    <source>
        <dbReference type="ARBA" id="ARBA00035255"/>
    </source>
</evidence>
<evidence type="ECO:0000259" key="10">
    <source>
        <dbReference type="PROSITE" id="PS50881"/>
    </source>
</evidence>
<comment type="similarity">
    <text evidence="1 7 8">Belongs to the universal ribosomal protein uS5 family.</text>
</comment>
<dbReference type="InterPro" id="IPR014721">
    <property type="entry name" value="Ribsml_uS5_D2-typ_fold_subgr"/>
</dbReference>
<dbReference type="FunFam" id="3.30.230.10:FF:000002">
    <property type="entry name" value="30S ribosomal protein S5"/>
    <property type="match status" value="1"/>
</dbReference>
<feature type="compositionally biased region" description="Basic and acidic residues" evidence="9">
    <location>
        <begin position="28"/>
        <end position="37"/>
    </location>
</feature>
<evidence type="ECO:0000256" key="7">
    <source>
        <dbReference type="HAMAP-Rule" id="MF_01307"/>
    </source>
</evidence>
<dbReference type="InterPro" id="IPR020568">
    <property type="entry name" value="Ribosomal_Su5_D2-typ_SF"/>
</dbReference>
<dbReference type="PROSITE" id="PS50881">
    <property type="entry name" value="S5_DSRBD"/>
    <property type="match status" value="1"/>
</dbReference>
<evidence type="ECO:0000313" key="11">
    <source>
        <dbReference type="EMBL" id="MBE7525038.1"/>
    </source>
</evidence>
<dbReference type="Gene3D" id="3.30.230.10">
    <property type="match status" value="1"/>
</dbReference>
<dbReference type="InterPro" id="IPR000851">
    <property type="entry name" value="Ribosomal_uS5"/>
</dbReference>
<dbReference type="SUPFAM" id="SSF54211">
    <property type="entry name" value="Ribosomal protein S5 domain 2-like"/>
    <property type="match status" value="1"/>
</dbReference>
<dbReference type="Pfam" id="PF00333">
    <property type="entry name" value="Ribosomal_S5"/>
    <property type="match status" value="1"/>
</dbReference>
<feature type="compositionally biased region" description="Basic and acidic residues" evidence="9">
    <location>
        <begin position="65"/>
        <end position="74"/>
    </location>
</feature>
<dbReference type="GO" id="GO:0006412">
    <property type="term" value="P:translation"/>
    <property type="evidence" value="ECO:0007669"/>
    <property type="project" value="UniProtKB-UniRule"/>
</dbReference>
<evidence type="ECO:0000256" key="9">
    <source>
        <dbReference type="SAM" id="MobiDB-lite"/>
    </source>
</evidence>
<comment type="function">
    <text evidence="7">Located at the back of the 30S subunit body where it stabilizes the conformation of the head with respect to the body.</text>
</comment>
<name>A0A928Y5E8_UNCKA</name>
<dbReference type="InterPro" id="IPR013810">
    <property type="entry name" value="Ribosomal_uS5_N"/>
</dbReference>
<dbReference type="GO" id="GO:0003735">
    <property type="term" value="F:structural constituent of ribosome"/>
    <property type="evidence" value="ECO:0007669"/>
    <property type="project" value="UniProtKB-UniRule"/>
</dbReference>
<dbReference type="PANTHER" id="PTHR48277">
    <property type="entry name" value="MITOCHONDRIAL RIBOSOMAL PROTEIN S5"/>
    <property type="match status" value="1"/>
</dbReference>
<keyword evidence="3 7" id="KW-0694">RNA-binding</keyword>